<protein>
    <submittedName>
        <fullName evidence="2">Uncharacterized protein</fullName>
    </submittedName>
</protein>
<gene>
    <name evidence="2" type="ORF">Acr_24g0003580</name>
</gene>
<keyword evidence="3" id="KW-1185">Reference proteome</keyword>
<evidence type="ECO:0000256" key="1">
    <source>
        <dbReference type="SAM" id="MobiDB-lite"/>
    </source>
</evidence>
<evidence type="ECO:0000313" key="2">
    <source>
        <dbReference type="EMBL" id="GFZ14168.1"/>
    </source>
</evidence>
<dbReference type="AlphaFoldDB" id="A0A7J0GTQ8"/>
<feature type="compositionally biased region" description="Polar residues" evidence="1">
    <location>
        <begin position="71"/>
        <end position="81"/>
    </location>
</feature>
<evidence type="ECO:0000313" key="3">
    <source>
        <dbReference type="Proteomes" id="UP000585474"/>
    </source>
</evidence>
<comment type="caution">
    <text evidence="2">The sequence shown here is derived from an EMBL/GenBank/DDBJ whole genome shotgun (WGS) entry which is preliminary data.</text>
</comment>
<proteinExistence type="predicted"/>
<feature type="compositionally biased region" description="Basic and acidic residues" evidence="1">
    <location>
        <begin position="82"/>
        <end position="91"/>
    </location>
</feature>
<reference evidence="2 3" key="1">
    <citation type="submission" date="2019-07" db="EMBL/GenBank/DDBJ databases">
        <title>De Novo Assembly of kiwifruit Actinidia rufa.</title>
        <authorList>
            <person name="Sugita-Konishi S."/>
            <person name="Sato K."/>
            <person name="Mori E."/>
            <person name="Abe Y."/>
            <person name="Kisaki G."/>
            <person name="Hamano K."/>
            <person name="Suezawa K."/>
            <person name="Otani M."/>
            <person name="Fukuda T."/>
            <person name="Manabe T."/>
            <person name="Gomi K."/>
            <person name="Tabuchi M."/>
            <person name="Akimitsu K."/>
            <person name="Kataoka I."/>
        </authorList>
    </citation>
    <scope>NUCLEOTIDE SEQUENCE [LARGE SCALE GENOMIC DNA]</scope>
    <source>
        <strain evidence="3">cv. Fuchu</strain>
    </source>
</reference>
<sequence length="91" mass="10994">MEYCARRSQRNPWMAKYGRKSRRYRRRTRKMPYRGGTVNVGVREEVESYIDLIHREPGEIAHFTHRRGGSSVRQSEYSDSLSELHTDHRRR</sequence>
<dbReference type="EMBL" id="BJWL01000024">
    <property type="protein sequence ID" value="GFZ14168.1"/>
    <property type="molecule type" value="Genomic_DNA"/>
</dbReference>
<name>A0A7J0GTQ8_9ERIC</name>
<organism evidence="2 3">
    <name type="scientific">Actinidia rufa</name>
    <dbReference type="NCBI Taxonomy" id="165716"/>
    <lineage>
        <taxon>Eukaryota</taxon>
        <taxon>Viridiplantae</taxon>
        <taxon>Streptophyta</taxon>
        <taxon>Embryophyta</taxon>
        <taxon>Tracheophyta</taxon>
        <taxon>Spermatophyta</taxon>
        <taxon>Magnoliopsida</taxon>
        <taxon>eudicotyledons</taxon>
        <taxon>Gunneridae</taxon>
        <taxon>Pentapetalae</taxon>
        <taxon>asterids</taxon>
        <taxon>Ericales</taxon>
        <taxon>Actinidiaceae</taxon>
        <taxon>Actinidia</taxon>
    </lineage>
</organism>
<accession>A0A7J0GTQ8</accession>
<dbReference type="Proteomes" id="UP000585474">
    <property type="component" value="Unassembled WGS sequence"/>
</dbReference>
<feature type="region of interest" description="Disordered" evidence="1">
    <location>
        <begin position="65"/>
        <end position="91"/>
    </location>
</feature>